<feature type="domain" description="MaoC-like" evidence="2">
    <location>
        <begin position="31"/>
        <end position="142"/>
    </location>
</feature>
<dbReference type="InterPro" id="IPR002539">
    <property type="entry name" value="MaoC-like_dom"/>
</dbReference>
<sequence length="168" mass="18332">MTSTLNSAKADAVTHPPIDLLEGRYYEEVQIGQRFIAPAVTMTESMITLACGLFQDIALLHRDHRIAAENGFRGPIAPGALTMGVCIAPLALVIGKKTATHLTDEIVYRAPVYAGDTLDIEIEAVRREEKSRFGIIEYATHVTNQEGETVAEILTKMGHLYAPKGSRP</sequence>
<evidence type="ECO:0000313" key="3">
    <source>
        <dbReference type="EMBL" id="MBB6627530.1"/>
    </source>
</evidence>
<dbReference type="RefSeq" id="WP_185252678.1">
    <property type="nucleotide sequence ID" value="NZ_JACKXE010000001.1"/>
</dbReference>
<dbReference type="EMBL" id="JACKXE010000001">
    <property type="protein sequence ID" value="MBB6627530.1"/>
    <property type="molecule type" value="Genomic_DNA"/>
</dbReference>
<dbReference type="AlphaFoldDB" id="A0A7X0RHM8"/>
<protein>
    <submittedName>
        <fullName evidence="3">MaoC family dehydratase N-terminal domain-containing protein</fullName>
    </submittedName>
</protein>
<organism evidence="3 4">
    <name type="scientific">Nocardioides luti</name>
    <dbReference type="NCBI Taxonomy" id="2761101"/>
    <lineage>
        <taxon>Bacteria</taxon>
        <taxon>Bacillati</taxon>
        <taxon>Actinomycetota</taxon>
        <taxon>Actinomycetes</taxon>
        <taxon>Propionibacteriales</taxon>
        <taxon>Nocardioidaceae</taxon>
        <taxon>Nocardioides</taxon>
    </lineage>
</organism>
<dbReference type="PANTHER" id="PTHR43664:SF1">
    <property type="entry name" value="BETA-METHYLMALYL-COA DEHYDRATASE"/>
    <property type="match status" value="1"/>
</dbReference>
<dbReference type="PANTHER" id="PTHR43664">
    <property type="entry name" value="MONOAMINE OXIDASE-RELATED"/>
    <property type="match status" value="1"/>
</dbReference>
<comment type="similarity">
    <text evidence="1">Belongs to the enoyl-CoA hydratase/isomerase family.</text>
</comment>
<gene>
    <name evidence="3" type="ORF">H5V45_09360</name>
</gene>
<evidence type="ECO:0000259" key="2">
    <source>
        <dbReference type="Pfam" id="PF01575"/>
    </source>
</evidence>
<dbReference type="Gene3D" id="3.10.129.10">
    <property type="entry name" value="Hotdog Thioesterase"/>
    <property type="match status" value="1"/>
</dbReference>
<name>A0A7X0RHM8_9ACTN</name>
<keyword evidence="4" id="KW-1185">Reference proteome</keyword>
<proteinExistence type="inferred from homology"/>
<dbReference type="SUPFAM" id="SSF54637">
    <property type="entry name" value="Thioesterase/thiol ester dehydrase-isomerase"/>
    <property type="match status" value="1"/>
</dbReference>
<dbReference type="InterPro" id="IPR052342">
    <property type="entry name" value="MCH/BMMD"/>
</dbReference>
<reference evidence="3 4" key="1">
    <citation type="submission" date="2020-08" db="EMBL/GenBank/DDBJ databases">
        <authorList>
            <person name="Seo M.-J."/>
        </authorList>
    </citation>
    <scope>NUCLEOTIDE SEQUENCE [LARGE SCALE GENOMIC DNA]</scope>
    <source>
        <strain evidence="3 4">KIGAM211</strain>
    </source>
</reference>
<evidence type="ECO:0000256" key="1">
    <source>
        <dbReference type="ARBA" id="ARBA00005254"/>
    </source>
</evidence>
<dbReference type="InterPro" id="IPR029069">
    <property type="entry name" value="HotDog_dom_sf"/>
</dbReference>
<comment type="caution">
    <text evidence="3">The sequence shown here is derived from an EMBL/GenBank/DDBJ whole genome shotgun (WGS) entry which is preliminary data.</text>
</comment>
<accession>A0A7X0RHM8</accession>
<dbReference type="Proteomes" id="UP000523955">
    <property type="component" value="Unassembled WGS sequence"/>
</dbReference>
<evidence type="ECO:0000313" key="4">
    <source>
        <dbReference type="Proteomes" id="UP000523955"/>
    </source>
</evidence>
<dbReference type="Pfam" id="PF01575">
    <property type="entry name" value="MaoC_dehydratas"/>
    <property type="match status" value="1"/>
</dbReference>